<organism evidence="2">
    <name type="scientific">bioreactor metagenome</name>
    <dbReference type="NCBI Taxonomy" id="1076179"/>
    <lineage>
        <taxon>unclassified sequences</taxon>
        <taxon>metagenomes</taxon>
        <taxon>ecological metagenomes</taxon>
    </lineage>
</organism>
<dbReference type="PANTHER" id="PTHR37299:SF1">
    <property type="entry name" value="STAGE 0 SPORULATION PROTEIN A HOMOLOG"/>
    <property type="match status" value="1"/>
</dbReference>
<evidence type="ECO:0000259" key="1">
    <source>
        <dbReference type="PROSITE" id="PS50930"/>
    </source>
</evidence>
<name>A0A644VEK1_9ZZZZ</name>
<dbReference type="InterPro" id="IPR046947">
    <property type="entry name" value="LytR-like"/>
</dbReference>
<sequence>MFHIAVCDADIKGIKMICEYLQELWQEDFSVETIPFTKAEDLLDSYKRGGHFDVIVLDVAKDGFYIMDTVRNIRQYDKNVAIIILTTTEILTAKCYKVDVYRCFSRPIDKEYFLTEVSVLLKRLALEQNIYYKFANERGLSKVKLSNVYYFESNMRNIRICENSNEYIFIGKISDVETELARQDFVRNHKSYVVNLKYVRNVYKDTIILENDEKLPLSKHRSKKLRERLFNYMKASKL</sequence>
<accession>A0A644VEK1</accession>
<protein>
    <recommendedName>
        <fullName evidence="1">HTH LytTR-type domain-containing protein</fullName>
    </recommendedName>
</protein>
<dbReference type="Pfam" id="PF04397">
    <property type="entry name" value="LytTR"/>
    <property type="match status" value="1"/>
</dbReference>
<dbReference type="InterPro" id="IPR011006">
    <property type="entry name" value="CheY-like_superfamily"/>
</dbReference>
<dbReference type="Gene3D" id="3.40.50.2300">
    <property type="match status" value="1"/>
</dbReference>
<evidence type="ECO:0000313" key="2">
    <source>
        <dbReference type="EMBL" id="MPL89122.1"/>
    </source>
</evidence>
<dbReference type="PROSITE" id="PS50930">
    <property type="entry name" value="HTH_LYTTR"/>
    <property type="match status" value="1"/>
</dbReference>
<feature type="domain" description="HTH LytTR-type" evidence="1">
    <location>
        <begin position="142"/>
        <end position="231"/>
    </location>
</feature>
<gene>
    <name evidence="2" type="ORF">SDC9_35153</name>
</gene>
<comment type="caution">
    <text evidence="2">The sequence shown here is derived from an EMBL/GenBank/DDBJ whole genome shotgun (WGS) entry which is preliminary data.</text>
</comment>
<proteinExistence type="predicted"/>
<dbReference type="EMBL" id="VSSQ01000273">
    <property type="protein sequence ID" value="MPL89122.1"/>
    <property type="molecule type" value="Genomic_DNA"/>
</dbReference>
<dbReference type="SUPFAM" id="SSF52172">
    <property type="entry name" value="CheY-like"/>
    <property type="match status" value="1"/>
</dbReference>
<dbReference type="Gene3D" id="2.40.50.1020">
    <property type="entry name" value="LytTr DNA-binding domain"/>
    <property type="match status" value="1"/>
</dbReference>
<dbReference type="SMART" id="SM00850">
    <property type="entry name" value="LytTR"/>
    <property type="match status" value="1"/>
</dbReference>
<dbReference type="InterPro" id="IPR007492">
    <property type="entry name" value="LytTR_DNA-bd_dom"/>
</dbReference>
<dbReference type="PANTHER" id="PTHR37299">
    <property type="entry name" value="TRANSCRIPTIONAL REGULATOR-RELATED"/>
    <property type="match status" value="1"/>
</dbReference>
<dbReference type="GO" id="GO:0000156">
    <property type="term" value="F:phosphorelay response regulator activity"/>
    <property type="evidence" value="ECO:0007669"/>
    <property type="project" value="InterPro"/>
</dbReference>
<dbReference type="GO" id="GO:0003677">
    <property type="term" value="F:DNA binding"/>
    <property type="evidence" value="ECO:0007669"/>
    <property type="project" value="InterPro"/>
</dbReference>
<reference evidence="2" key="1">
    <citation type="submission" date="2019-08" db="EMBL/GenBank/DDBJ databases">
        <authorList>
            <person name="Kucharzyk K."/>
            <person name="Murdoch R.W."/>
            <person name="Higgins S."/>
            <person name="Loffler F."/>
        </authorList>
    </citation>
    <scope>NUCLEOTIDE SEQUENCE</scope>
</reference>
<dbReference type="AlphaFoldDB" id="A0A644VEK1"/>